<dbReference type="InterPro" id="IPR017972">
    <property type="entry name" value="Cyt_P450_CS"/>
</dbReference>
<sequence>MQRLSQSPTDPAFVQDPYAFYEKARAAGPLFYWEELGMVCATSHRLVSSLLRDRRLGRQVPEAHVRETGPHLDPWKAIERHSLLALEPPDHTRLRKLILHGFTSRRIGGMAASIEALCHDLIDRFPEGEVDLVPAYCRLVPVIVICRLLGVPEDRAEDLLDWSNAMVAMYQARRSRGIEDAAAAASADFSAFLREHIAARRRAPGPDMLSELIAAEEAGDRLSTDELIGLVVLLLNAGHEATVHTLGNGVRAMVAAGRPEVTEAAVEEVIRWDPPLHFFDRWAYEEVEIEGHRLARHDRIGLLLAAANRDPAAYEDPARFDPVRQGPANTSFGAGIHFCVGAPLARLELVIALRVLFERMPGLRIVGTPGYADIWHFHGLERLVVAPD</sequence>
<evidence type="ECO:0000256" key="3">
    <source>
        <dbReference type="ARBA" id="ARBA00022723"/>
    </source>
</evidence>
<name>A0A1M6D4J8_9RHOB</name>
<proteinExistence type="inferred from homology"/>
<keyword evidence="3 8" id="KW-0479">Metal-binding</keyword>
<evidence type="ECO:0000256" key="5">
    <source>
        <dbReference type="ARBA" id="ARBA00023004"/>
    </source>
</evidence>
<dbReference type="GO" id="GO:0016705">
    <property type="term" value="F:oxidoreductase activity, acting on paired donors, with incorporation or reduction of molecular oxygen"/>
    <property type="evidence" value="ECO:0007669"/>
    <property type="project" value="InterPro"/>
</dbReference>
<dbReference type="STRING" id="1447782.SAMN05444417_1512"/>
<dbReference type="Pfam" id="PF00067">
    <property type="entry name" value="p450"/>
    <property type="match status" value="1"/>
</dbReference>
<dbReference type="RefSeq" id="WP_073327844.1">
    <property type="nucleotide sequence ID" value="NZ_FQYO01000002.1"/>
</dbReference>
<evidence type="ECO:0000256" key="7">
    <source>
        <dbReference type="ARBA" id="ARBA00043906"/>
    </source>
</evidence>
<evidence type="ECO:0000256" key="8">
    <source>
        <dbReference type="RuleBase" id="RU000461"/>
    </source>
</evidence>
<keyword evidence="10" id="KW-1185">Reference proteome</keyword>
<dbReference type="InterPro" id="IPR036396">
    <property type="entry name" value="Cyt_P450_sf"/>
</dbReference>
<dbReference type="PANTHER" id="PTHR46696">
    <property type="entry name" value="P450, PUTATIVE (EUROFUNG)-RELATED"/>
    <property type="match status" value="1"/>
</dbReference>
<reference evidence="9 10" key="1">
    <citation type="submission" date="2016-11" db="EMBL/GenBank/DDBJ databases">
        <authorList>
            <person name="Jaros S."/>
            <person name="Januszkiewicz K."/>
            <person name="Wedrychowicz H."/>
        </authorList>
    </citation>
    <scope>NUCLEOTIDE SEQUENCE [LARGE SCALE GENOMIC DNA]</scope>
    <source>
        <strain evidence="9 10">DSM 100565</strain>
    </source>
</reference>
<dbReference type="GO" id="GO:0004497">
    <property type="term" value="F:monooxygenase activity"/>
    <property type="evidence" value="ECO:0007669"/>
    <property type="project" value="UniProtKB-KW"/>
</dbReference>
<evidence type="ECO:0000256" key="1">
    <source>
        <dbReference type="ARBA" id="ARBA00010617"/>
    </source>
</evidence>
<dbReference type="AlphaFoldDB" id="A0A1M6D4J8"/>
<protein>
    <submittedName>
        <fullName evidence="9">Cytochrome P450</fullName>
    </submittedName>
</protein>
<dbReference type="Proteomes" id="UP000184292">
    <property type="component" value="Unassembled WGS sequence"/>
</dbReference>
<gene>
    <name evidence="9" type="ORF">SAMN05444417_1512</name>
</gene>
<keyword evidence="4 8" id="KW-0560">Oxidoreductase</keyword>
<dbReference type="GO" id="GO:0005506">
    <property type="term" value="F:iron ion binding"/>
    <property type="evidence" value="ECO:0007669"/>
    <property type="project" value="InterPro"/>
</dbReference>
<dbReference type="Gene3D" id="1.10.630.10">
    <property type="entry name" value="Cytochrome P450"/>
    <property type="match status" value="1"/>
</dbReference>
<comment type="similarity">
    <text evidence="1 8">Belongs to the cytochrome P450 family.</text>
</comment>
<dbReference type="InterPro" id="IPR002397">
    <property type="entry name" value="Cyt_P450_B"/>
</dbReference>
<dbReference type="EMBL" id="FQYO01000002">
    <property type="protein sequence ID" value="SHI68041.1"/>
    <property type="molecule type" value="Genomic_DNA"/>
</dbReference>
<evidence type="ECO:0000313" key="10">
    <source>
        <dbReference type="Proteomes" id="UP000184292"/>
    </source>
</evidence>
<dbReference type="SUPFAM" id="SSF48264">
    <property type="entry name" value="Cytochrome P450"/>
    <property type="match status" value="1"/>
</dbReference>
<dbReference type="PRINTS" id="PR00359">
    <property type="entry name" value="BP450"/>
</dbReference>
<evidence type="ECO:0000256" key="6">
    <source>
        <dbReference type="ARBA" id="ARBA00023033"/>
    </source>
</evidence>
<keyword evidence="5 8" id="KW-0408">Iron</keyword>
<dbReference type="OrthoDB" id="9801155at2"/>
<evidence type="ECO:0000256" key="4">
    <source>
        <dbReference type="ARBA" id="ARBA00023002"/>
    </source>
</evidence>
<organism evidence="9 10">
    <name type="scientific">Wenxinia saemankumensis</name>
    <dbReference type="NCBI Taxonomy" id="1447782"/>
    <lineage>
        <taxon>Bacteria</taxon>
        <taxon>Pseudomonadati</taxon>
        <taxon>Pseudomonadota</taxon>
        <taxon>Alphaproteobacteria</taxon>
        <taxon>Rhodobacterales</taxon>
        <taxon>Roseobacteraceae</taxon>
        <taxon>Wenxinia</taxon>
    </lineage>
</organism>
<comment type="function">
    <text evidence="7">Cytochromes P450 are a group of heme-thiolate monooxygenases. They oxidize a variety of structurally unrelated compounds, including steroids, fatty acids, and xenobiotics.</text>
</comment>
<accession>A0A1M6D4J8</accession>
<keyword evidence="6 8" id="KW-0503">Monooxygenase</keyword>
<evidence type="ECO:0000313" key="9">
    <source>
        <dbReference type="EMBL" id="SHI68041.1"/>
    </source>
</evidence>
<dbReference type="GO" id="GO:0020037">
    <property type="term" value="F:heme binding"/>
    <property type="evidence" value="ECO:0007669"/>
    <property type="project" value="InterPro"/>
</dbReference>
<evidence type="ECO:0000256" key="2">
    <source>
        <dbReference type="ARBA" id="ARBA00022617"/>
    </source>
</evidence>
<dbReference type="CDD" id="cd20625">
    <property type="entry name" value="CYP164-like"/>
    <property type="match status" value="1"/>
</dbReference>
<dbReference type="FunFam" id="1.10.630.10:FF:000018">
    <property type="entry name" value="Cytochrome P450 monooxygenase"/>
    <property type="match status" value="1"/>
</dbReference>
<dbReference type="PANTHER" id="PTHR46696:SF1">
    <property type="entry name" value="CYTOCHROME P450 YJIB-RELATED"/>
    <property type="match status" value="1"/>
</dbReference>
<keyword evidence="2 8" id="KW-0349">Heme</keyword>
<dbReference type="InterPro" id="IPR001128">
    <property type="entry name" value="Cyt_P450"/>
</dbReference>
<dbReference type="PROSITE" id="PS00086">
    <property type="entry name" value="CYTOCHROME_P450"/>
    <property type="match status" value="1"/>
</dbReference>